<keyword evidence="2" id="KW-1185">Reference proteome</keyword>
<reference evidence="1 2" key="1">
    <citation type="journal article" date="2019" name="Sci. Rep.">
        <title>Orb-weaving spider Araneus ventricosus genome elucidates the spidroin gene catalogue.</title>
        <authorList>
            <person name="Kono N."/>
            <person name="Nakamura H."/>
            <person name="Ohtoshi R."/>
            <person name="Moran D.A.P."/>
            <person name="Shinohara A."/>
            <person name="Yoshida Y."/>
            <person name="Fujiwara M."/>
            <person name="Mori M."/>
            <person name="Tomita M."/>
            <person name="Arakawa K."/>
        </authorList>
    </citation>
    <scope>NUCLEOTIDE SEQUENCE [LARGE SCALE GENOMIC DNA]</scope>
</reference>
<gene>
    <name evidence="1" type="ORF">AVEN_188755_1</name>
</gene>
<evidence type="ECO:0000313" key="1">
    <source>
        <dbReference type="EMBL" id="GBO34998.1"/>
    </source>
</evidence>
<name>A0A4Y2WEH8_ARAVE</name>
<feature type="non-terminal residue" evidence="1">
    <location>
        <position position="1"/>
    </location>
</feature>
<dbReference type="AlphaFoldDB" id="A0A4Y2WEH8"/>
<dbReference type="EMBL" id="BGPR01058916">
    <property type="protein sequence ID" value="GBO34998.1"/>
    <property type="molecule type" value="Genomic_DNA"/>
</dbReference>
<comment type="caution">
    <text evidence="1">The sequence shown here is derived from an EMBL/GenBank/DDBJ whole genome shotgun (WGS) entry which is preliminary data.</text>
</comment>
<evidence type="ECO:0000313" key="2">
    <source>
        <dbReference type="Proteomes" id="UP000499080"/>
    </source>
</evidence>
<protein>
    <submittedName>
        <fullName evidence="1">Uncharacterized protein</fullName>
    </submittedName>
</protein>
<proteinExistence type="predicted"/>
<sequence>HLSRSFLGHLRQPLFRSGSVLSAGVNYKEAVDRSVRGRVQVRPPHVPGRLEAELAAVAEQRAEEKIVQESHSKRELQHCALRRFFLCASALFFPALENDLQQSVSSFLCRFIAVPIHS</sequence>
<dbReference type="Proteomes" id="UP000499080">
    <property type="component" value="Unassembled WGS sequence"/>
</dbReference>
<organism evidence="1 2">
    <name type="scientific">Araneus ventricosus</name>
    <name type="common">Orbweaver spider</name>
    <name type="synonym">Epeira ventricosa</name>
    <dbReference type="NCBI Taxonomy" id="182803"/>
    <lineage>
        <taxon>Eukaryota</taxon>
        <taxon>Metazoa</taxon>
        <taxon>Ecdysozoa</taxon>
        <taxon>Arthropoda</taxon>
        <taxon>Chelicerata</taxon>
        <taxon>Arachnida</taxon>
        <taxon>Araneae</taxon>
        <taxon>Araneomorphae</taxon>
        <taxon>Entelegynae</taxon>
        <taxon>Araneoidea</taxon>
        <taxon>Araneidae</taxon>
        <taxon>Araneus</taxon>
    </lineage>
</organism>
<accession>A0A4Y2WEH8</accession>